<dbReference type="OrthoDB" id="1892805at2759"/>
<evidence type="ECO:0000313" key="2">
    <source>
        <dbReference type="EMBL" id="OEL12552.1"/>
    </source>
</evidence>
<feature type="region of interest" description="Disordered" evidence="1">
    <location>
        <begin position="275"/>
        <end position="332"/>
    </location>
</feature>
<feature type="compositionally biased region" description="Basic and acidic residues" evidence="1">
    <location>
        <begin position="371"/>
        <end position="396"/>
    </location>
</feature>
<dbReference type="STRING" id="888268.A0A1E5UI41"/>
<proteinExistence type="predicted"/>
<organism evidence="2 3">
    <name type="scientific">Dichanthelium oligosanthes</name>
    <dbReference type="NCBI Taxonomy" id="888268"/>
    <lineage>
        <taxon>Eukaryota</taxon>
        <taxon>Viridiplantae</taxon>
        <taxon>Streptophyta</taxon>
        <taxon>Embryophyta</taxon>
        <taxon>Tracheophyta</taxon>
        <taxon>Spermatophyta</taxon>
        <taxon>Magnoliopsida</taxon>
        <taxon>Liliopsida</taxon>
        <taxon>Poales</taxon>
        <taxon>Poaceae</taxon>
        <taxon>PACMAD clade</taxon>
        <taxon>Panicoideae</taxon>
        <taxon>Panicodae</taxon>
        <taxon>Paniceae</taxon>
        <taxon>Dichantheliinae</taxon>
        <taxon>Dichanthelium</taxon>
    </lineage>
</organism>
<dbReference type="EMBL" id="LWDX02076820">
    <property type="protein sequence ID" value="OEL12552.1"/>
    <property type="molecule type" value="Genomic_DNA"/>
</dbReference>
<evidence type="ECO:0000256" key="1">
    <source>
        <dbReference type="SAM" id="MobiDB-lite"/>
    </source>
</evidence>
<protein>
    <submittedName>
        <fullName evidence="2">TITAN-like protein</fullName>
    </submittedName>
</protein>
<reference evidence="2 3" key="1">
    <citation type="submission" date="2016-09" db="EMBL/GenBank/DDBJ databases">
        <title>The draft genome of Dichanthelium oligosanthes: A C3 panicoid grass species.</title>
        <authorList>
            <person name="Studer A.J."/>
            <person name="Schnable J.C."/>
            <person name="Brutnell T.P."/>
        </authorList>
    </citation>
    <scope>NUCLEOTIDE SEQUENCE [LARGE SCALE GENOMIC DNA]</scope>
    <source>
        <strain evidence="3">cv. Kellogg 1175</strain>
        <tissue evidence="2">Leaf</tissue>
    </source>
</reference>
<evidence type="ECO:0000313" key="3">
    <source>
        <dbReference type="Proteomes" id="UP000095767"/>
    </source>
</evidence>
<dbReference type="Proteomes" id="UP000095767">
    <property type="component" value="Unassembled WGS sequence"/>
</dbReference>
<accession>A0A1E5UI41</accession>
<feature type="compositionally biased region" description="Basic residues" evidence="1">
    <location>
        <begin position="318"/>
        <end position="327"/>
    </location>
</feature>
<dbReference type="InterPro" id="IPR028015">
    <property type="entry name" value="CCDC84-like"/>
</dbReference>
<feature type="compositionally biased region" description="Low complexity" evidence="1">
    <location>
        <begin position="276"/>
        <end position="286"/>
    </location>
</feature>
<dbReference type="PANTHER" id="PTHR31198:SF1">
    <property type="entry name" value="CENTROSOMAL AT-AC SPLICING FACTOR"/>
    <property type="match status" value="1"/>
</dbReference>
<dbReference type="PANTHER" id="PTHR31198">
    <property type="entry name" value="COILED-COIL DOMAIN-CONTAINING PROTEIN 84"/>
    <property type="match status" value="1"/>
</dbReference>
<keyword evidence="3" id="KW-1185">Reference proteome</keyword>
<gene>
    <name evidence="2" type="ORF">BAE44_0026430</name>
</gene>
<comment type="caution">
    <text evidence="2">The sequence shown here is derived from an EMBL/GenBank/DDBJ whole genome shotgun (WGS) entry which is preliminary data.</text>
</comment>
<dbReference type="Pfam" id="PF14968">
    <property type="entry name" value="CCDC84"/>
    <property type="match status" value="1"/>
</dbReference>
<dbReference type="AlphaFoldDB" id="A0A1E5UI41"/>
<feature type="region of interest" description="Disordered" evidence="1">
    <location>
        <begin position="361"/>
        <end position="396"/>
    </location>
</feature>
<name>A0A1E5UI41_9POAL</name>
<sequence length="419" mass="45966">MPPKPASKPPAAELEYCELCRHHHDLGRRHRYGRNHRDKLGAALTRFRSKLSDLRSALLHGSPSPPWPRLWCPFCSTELVDLDTGSTCGEHVKGVKDFLRKHGGGMDQVDSLRISEDELAKWEKGCEYLSKGAKKGTEGLIGPSLGPMKDIQNESTCDNLDSFAQTNIPSFSNTASYVVMPLQSPTNGAYHPISTACHGAFSSGNASYSTPYGTVGLPIAPWGSAETHAQQGGLRTNCFHSTGPEVKGHQFTILGNGQSPSISCAAHILPLQVQQSHSGGNSSSGSKANVHTGAPPPWLKASEHDPNNLLLRSCRPPGKGKSRKLNPKRVGAAWAERRRAEMEMEKRGEIVPETSDSSWLPNFGGVWQSGTRKESRKDFEKNRKHQDTKSNHESSLEIKPYISKRMVNVISHFSIFNFT</sequence>